<keyword evidence="6" id="KW-0723">Serine/threonine-protein kinase</keyword>
<keyword evidence="7" id="KW-0808">Transferase</keyword>
<keyword evidence="18" id="KW-1185">Reference proteome</keyword>
<keyword evidence="9" id="KW-0418">Kinase</keyword>
<evidence type="ECO:0000256" key="16">
    <source>
        <dbReference type="SAM" id="MobiDB-lite"/>
    </source>
</evidence>
<dbReference type="GO" id="GO:0004693">
    <property type="term" value="F:cyclin-dependent protein serine/threonine kinase activity"/>
    <property type="evidence" value="ECO:0007669"/>
    <property type="project" value="UniProtKB-EC"/>
</dbReference>
<keyword evidence="11" id="KW-0539">Nucleus</keyword>
<dbReference type="PROSITE" id="PS50011">
    <property type="entry name" value="PROTEIN_KINASE_DOM"/>
    <property type="match status" value="1"/>
</dbReference>
<evidence type="ECO:0000256" key="13">
    <source>
        <dbReference type="ARBA" id="ARBA00047811"/>
    </source>
</evidence>
<dbReference type="SUPFAM" id="SSF56112">
    <property type="entry name" value="Protein kinase-like (PK-like)"/>
    <property type="match status" value="1"/>
</dbReference>
<name>A0A1S3K9U4_LINAN</name>
<dbReference type="Proteomes" id="UP000085678">
    <property type="component" value="Unplaced"/>
</dbReference>
<dbReference type="InterPro" id="IPR008271">
    <property type="entry name" value="Ser/Thr_kinase_AS"/>
</dbReference>
<dbReference type="FunFam" id="3.30.200.20:FF:000049">
    <property type="entry name" value="cyclin-dependent kinase-like 1 isoform X1"/>
    <property type="match status" value="1"/>
</dbReference>
<dbReference type="PROSITE" id="PS00107">
    <property type="entry name" value="PROTEIN_KINASE_ATP"/>
    <property type="match status" value="1"/>
</dbReference>
<evidence type="ECO:0000259" key="17">
    <source>
        <dbReference type="PROSITE" id="PS50011"/>
    </source>
</evidence>
<proteinExistence type="inferred from homology"/>
<dbReference type="EC" id="2.7.11.22" evidence="4"/>
<dbReference type="InterPro" id="IPR000719">
    <property type="entry name" value="Prot_kinase_dom"/>
</dbReference>
<evidence type="ECO:0000256" key="12">
    <source>
        <dbReference type="ARBA" id="ARBA00039642"/>
    </source>
</evidence>
<gene>
    <name evidence="19" type="primary">LOC106180078</name>
</gene>
<accession>A0A1S3K9U4</accession>
<evidence type="ECO:0000313" key="18">
    <source>
        <dbReference type="Proteomes" id="UP000085678"/>
    </source>
</evidence>
<feature type="compositionally biased region" description="Basic and acidic residues" evidence="16">
    <location>
        <begin position="325"/>
        <end position="335"/>
    </location>
</feature>
<keyword evidence="8 15" id="KW-0547">Nucleotide-binding</keyword>
<feature type="domain" description="Protein kinase" evidence="17">
    <location>
        <begin position="21"/>
        <end position="304"/>
    </location>
</feature>
<evidence type="ECO:0000256" key="11">
    <source>
        <dbReference type="ARBA" id="ARBA00023242"/>
    </source>
</evidence>
<dbReference type="PANTHER" id="PTHR24056">
    <property type="entry name" value="CELL DIVISION PROTEIN KINASE"/>
    <property type="match status" value="1"/>
</dbReference>
<evidence type="ECO:0000256" key="10">
    <source>
        <dbReference type="ARBA" id="ARBA00022840"/>
    </source>
</evidence>
<keyword evidence="5" id="KW-0963">Cytoplasm</keyword>
<protein>
    <recommendedName>
        <fullName evidence="12">Cyclin-dependent kinase-like 2</fullName>
        <ecNumber evidence="4">2.7.11.22</ecNumber>
    </recommendedName>
</protein>
<dbReference type="InterPro" id="IPR050108">
    <property type="entry name" value="CDK"/>
</dbReference>
<feature type="compositionally biased region" description="Low complexity" evidence="16">
    <location>
        <begin position="444"/>
        <end position="469"/>
    </location>
</feature>
<dbReference type="GO" id="GO:0005634">
    <property type="term" value="C:nucleus"/>
    <property type="evidence" value="ECO:0007669"/>
    <property type="project" value="UniProtKB-SubCell"/>
</dbReference>
<dbReference type="InterPro" id="IPR017441">
    <property type="entry name" value="Protein_kinase_ATP_BS"/>
</dbReference>
<feature type="region of interest" description="Disordered" evidence="16">
    <location>
        <begin position="599"/>
        <end position="618"/>
    </location>
</feature>
<dbReference type="Gene3D" id="1.10.510.10">
    <property type="entry name" value="Transferase(Phosphotransferase) domain 1"/>
    <property type="match status" value="1"/>
</dbReference>
<evidence type="ECO:0000256" key="1">
    <source>
        <dbReference type="ARBA" id="ARBA00004123"/>
    </source>
</evidence>
<feature type="region of interest" description="Disordered" evidence="16">
    <location>
        <begin position="325"/>
        <end position="594"/>
    </location>
</feature>
<dbReference type="GO" id="GO:0005524">
    <property type="term" value="F:ATP binding"/>
    <property type="evidence" value="ECO:0007669"/>
    <property type="project" value="UniProtKB-UniRule"/>
</dbReference>
<comment type="subcellular location">
    <subcellularLocation>
        <location evidence="2">Cytoplasm</location>
    </subcellularLocation>
    <subcellularLocation>
        <location evidence="1">Nucleus</location>
    </subcellularLocation>
</comment>
<feature type="compositionally biased region" description="Basic and acidic residues" evidence="16">
    <location>
        <begin position="360"/>
        <end position="387"/>
    </location>
</feature>
<evidence type="ECO:0000256" key="6">
    <source>
        <dbReference type="ARBA" id="ARBA00022527"/>
    </source>
</evidence>
<dbReference type="Pfam" id="PF00069">
    <property type="entry name" value="Pkinase"/>
    <property type="match status" value="1"/>
</dbReference>
<evidence type="ECO:0000256" key="15">
    <source>
        <dbReference type="PROSITE-ProRule" id="PRU10141"/>
    </source>
</evidence>
<evidence type="ECO:0000256" key="5">
    <source>
        <dbReference type="ARBA" id="ARBA00022490"/>
    </source>
</evidence>
<evidence type="ECO:0000256" key="2">
    <source>
        <dbReference type="ARBA" id="ARBA00004496"/>
    </source>
</evidence>
<evidence type="ECO:0000256" key="14">
    <source>
        <dbReference type="ARBA" id="ARBA00048367"/>
    </source>
</evidence>
<feature type="compositionally biased region" description="Low complexity" evidence="16">
    <location>
        <begin position="398"/>
        <end position="415"/>
    </location>
</feature>
<evidence type="ECO:0000256" key="7">
    <source>
        <dbReference type="ARBA" id="ARBA00022679"/>
    </source>
</evidence>
<feature type="compositionally biased region" description="Basic and acidic residues" evidence="16">
    <location>
        <begin position="609"/>
        <end position="618"/>
    </location>
</feature>
<feature type="compositionally biased region" description="Basic and acidic residues" evidence="16">
    <location>
        <begin position="541"/>
        <end position="554"/>
    </location>
</feature>
<dbReference type="InterPro" id="IPR011009">
    <property type="entry name" value="Kinase-like_dom_sf"/>
</dbReference>
<sequence>MPLKKGLRLHGREILNTMEKYENLGLVGEGSYGMVLKCKHKETGQIVAIKKFLESEDDKMVKKIAMREVRMLKQLRHENLVNLIEVFRRKKRLYLVFEFVDHTVLDDLERCPNGLDEHTCRKILWQVLKGIEFCHLHNIIHRDIKPENILVSKSGIVKLCDFGFARTLAQPGETYTDYVATRWYRAPELLVGDTKYGRAVDIWAIGCLLAEMLTGEPLFPGDSDIDQLYHIINCFGNLNQRQREIFQKNPLFAGMRLPEVKEIEPLKKKFPRLSVLALAFLKLSLQLEADDRPTCSQLLKHEFFQKDEFSQKFPGGLKAKIQKEYHDNPLLKNDKNGNNSGRDSSEENKGSGGKKKKKEKKVEKPESKDSGIEDKPRRKHSEPEKAATKKSSPTDQTGGKASVAVSPAAAAAGSPHKQKDTGGGSVEPHALDSSMSSSVPMLGQTSSSQSPASQPSSSISSTHTTSPPSYHAPVTSIHFSNAFPPGGGVVNSTGPPPLRVSEKHKRSPPLYSHPAPGGKKAPTPNHHSTSLSPQVLQTERTSLHEKALHYDKMVSKKKGHHDSKKEKESLSLPEVKGAEGNPKNKGKKPYMATMPSITTIDPFNLSGGSDKDPNLPSV</sequence>
<evidence type="ECO:0000313" key="19">
    <source>
        <dbReference type="RefSeq" id="XP_013419403.1"/>
    </source>
</evidence>
<keyword evidence="10 15" id="KW-0067">ATP-binding</keyword>
<dbReference type="InParanoid" id="A0A1S3K9U4"/>
<dbReference type="PROSITE" id="PS00108">
    <property type="entry name" value="PROTEIN_KINASE_ST"/>
    <property type="match status" value="1"/>
</dbReference>
<comment type="catalytic activity">
    <reaction evidence="13">
        <text>L-threonyl-[protein] + ATP = O-phospho-L-threonyl-[protein] + ADP + H(+)</text>
        <dbReference type="Rhea" id="RHEA:46608"/>
        <dbReference type="Rhea" id="RHEA-COMP:11060"/>
        <dbReference type="Rhea" id="RHEA-COMP:11605"/>
        <dbReference type="ChEBI" id="CHEBI:15378"/>
        <dbReference type="ChEBI" id="CHEBI:30013"/>
        <dbReference type="ChEBI" id="CHEBI:30616"/>
        <dbReference type="ChEBI" id="CHEBI:61977"/>
        <dbReference type="ChEBI" id="CHEBI:456216"/>
        <dbReference type="EC" id="2.7.11.22"/>
    </reaction>
</comment>
<dbReference type="STRING" id="7574.A0A1S3K9U4"/>
<evidence type="ECO:0000256" key="4">
    <source>
        <dbReference type="ARBA" id="ARBA00012425"/>
    </source>
</evidence>
<dbReference type="AlphaFoldDB" id="A0A1S3K9U4"/>
<dbReference type="SMART" id="SM00220">
    <property type="entry name" value="S_TKc"/>
    <property type="match status" value="1"/>
</dbReference>
<dbReference type="GeneID" id="106180078"/>
<dbReference type="CDD" id="cd07846">
    <property type="entry name" value="STKc_CDKL2_3"/>
    <property type="match status" value="1"/>
</dbReference>
<comment type="catalytic activity">
    <reaction evidence="14">
        <text>L-seryl-[protein] + ATP = O-phospho-L-seryl-[protein] + ADP + H(+)</text>
        <dbReference type="Rhea" id="RHEA:17989"/>
        <dbReference type="Rhea" id="RHEA-COMP:9863"/>
        <dbReference type="Rhea" id="RHEA-COMP:11604"/>
        <dbReference type="ChEBI" id="CHEBI:15378"/>
        <dbReference type="ChEBI" id="CHEBI:29999"/>
        <dbReference type="ChEBI" id="CHEBI:30616"/>
        <dbReference type="ChEBI" id="CHEBI:83421"/>
        <dbReference type="ChEBI" id="CHEBI:456216"/>
        <dbReference type="EC" id="2.7.11.22"/>
    </reaction>
</comment>
<evidence type="ECO:0000256" key="9">
    <source>
        <dbReference type="ARBA" id="ARBA00022777"/>
    </source>
</evidence>
<dbReference type="FunFam" id="1.10.510.10:FF:000261">
    <property type="entry name" value="cyclin-dependent kinase-like 2 isoform X2"/>
    <property type="match status" value="1"/>
</dbReference>
<dbReference type="PANTHER" id="PTHR24056:SF400">
    <property type="entry name" value="KINASE, PUTATIVE-RELATED"/>
    <property type="match status" value="1"/>
</dbReference>
<comment type="similarity">
    <text evidence="3">Belongs to the protein kinase superfamily. CMGC Ser/Thr protein kinase family. CDC2/CDKX subfamily.</text>
</comment>
<evidence type="ECO:0000256" key="8">
    <source>
        <dbReference type="ARBA" id="ARBA00022741"/>
    </source>
</evidence>
<organism evidence="18 19">
    <name type="scientific">Lingula anatina</name>
    <name type="common">Brachiopod</name>
    <name type="synonym">Lingula unguis</name>
    <dbReference type="NCBI Taxonomy" id="7574"/>
    <lineage>
        <taxon>Eukaryota</taxon>
        <taxon>Metazoa</taxon>
        <taxon>Spiralia</taxon>
        <taxon>Lophotrochozoa</taxon>
        <taxon>Brachiopoda</taxon>
        <taxon>Linguliformea</taxon>
        <taxon>Lingulata</taxon>
        <taxon>Lingulida</taxon>
        <taxon>Linguloidea</taxon>
        <taxon>Lingulidae</taxon>
        <taxon>Lingula</taxon>
    </lineage>
</organism>
<dbReference type="RefSeq" id="XP_013419403.1">
    <property type="nucleotide sequence ID" value="XM_013563949.2"/>
</dbReference>
<feature type="binding site" evidence="15">
    <location>
        <position position="51"/>
    </location>
    <ligand>
        <name>ATP</name>
        <dbReference type="ChEBI" id="CHEBI:30616"/>
    </ligand>
</feature>
<evidence type="ECO:0000256" key="3">
    <source>
        <dbReference type="ARBA" id="ARBA00006485"/>
    </source>
</evidence>
<feature type="compositionally biased region" description="Polar residues" evidence="16">
    <location>
        <begin position="525"/>
        <end position="540"/>
    </location>
</feature>
<dbReference type="OrthoDB" id="548217at2759"/>
<dbReference type="Gene3D" id="3.30.200.20">
    <property type="entry name" value="Phosphorylase Kinase, domain 1"/>
    <property type="match status" value="1"/>
</dbReference>
<dbReference type="GO" id="GO:0005737">
    <property type="term" value="C:cytoplasm"/>
    <property type="evidence" value="ECO:0007669"/>
    <property type="project" value="UniProtKB-SubCell"/>
</dbReference>
<reference evidence="19" key="1">
    <citation type="submission" date="2025-08" db="UniProtKB">
        <authorList>
            <consortium name="RefSeq"/>
        </authorList>
    </citation>
    <scope>IDENTIFICATION</scope>
    <source>
        <tissue evidence="19">Gonads</tissue>
    </source>
</reference>